<proteinExistence type="predicted"/>
<organism evidence="2 3">
    <name type="scientific">Nostoc cf. edaphicum LEGE 07299</name>
    <dbReference type="NCBI Taxonomy" id="2777974"/>
    <lineage>
        <taxon>Bacteria</taxon>
        <taxon>Bacillati</taxon>
        <taxon>Cyanobacteriota</taxon>
        <taxon>Cyanophyceae</taxon>
        <taxon>Nostocales</taxon>
        <taxon>Nostocaceae</taxon>
        <taxon>Nostoc</taxon>
    </lineage>
</organism>
<dbReference type="Gene3D" id="3.30.930.10">
    <property type="entry name" value="Bira Bifunctional Protein, Domain 2"/>
    <property type="match status" value="1"/>
</dbReference>
<evidence type="ECO:0000259" key="1">
    <source>
        <dbReference type="PROSITE" id="PS51733"/>
    </source>
</evidence>
<gene>
    <name evidence="2" type="ORF">IQ229_05955</name>
</gene>
<feature type="domain" description="BPL/LPL catalytic" evidence="1">
    <location>
        <begin position="39"/>
        <end position="229"/>
    </location>
</feature>
<dbReference type="Proteomes" id="UP000647836">
    <property type="component" value="Unassembled WGS sequence"/>
</dbReference>
<dbReference type="EMBL" id="JADEXF010000134">
    <property type="protein sequence ID" value="MBE9104493.1"/>
    <property type="molecule type" value="Genomic_DNA"/>
</dbReference>
<reference evidence="2 3" key="1">
    <citation type="submission" date="2020-10" db="EMBL/GenBank/DDBJ databases">
        <authorList>
            <person name="Castelo-Branco R."/>
            <person name="Eusebio N."/>
            <person name="Adriana R."/>
            <person name="Vieira A."/>
            <person name="Brugerolle De Fraissinette N."/>
            <person name="Rezende De Castro R."/>
            <person name="Schneider M.P."/>
            <person name="Vasconcelos V."/>
            <person name="Leao P.N."/>
        </authorList>
    </citation>
    <scope>NUCLEOTIDE SEQUENCE [LARGE SCALE GENOMIC DNA]</scope>
    <source>
        <strain evidence="2 3">LEGE 07299</strain>
    </source>
</reference>
<dbReference type="InterPro" id="IPR004143">
    <property type="entry name" value="BPL_LPL_catalytic"/>
</dbReference>
<evidence type="ECO:0000313" key="3">
    <source>
        <dbReference type="Proteomes" id="UP000647836"/>
    </source>
</evidence>
<dbReference type="SUPFAM" id="SSF55681">
    <property type="entry name" value="Class II aaRS and biotin synthetases"/>
    <property type="match status" value="1"/>
</dbReference>
<dbReference type="PANTHER" id="PTHR43679">
    <property type="entry name" value="OCTANOYLTRANSFERASE LIPM-RELATED"/>
    <property type="match status" value="1"/>
</dbReference>
<comment type="caution">
    <text evidence="2">The sequence shown here is derived from an EMBL/GenBank/DDBJ whole genome shotgun (WGS) entry which is preliminary data.</text>
</comment>
<keyword evidence="3" id="KW-1185">Reference proteome</keyword>
<dbReference type="PROSITE" id="PS51733">
    <property type="entry name" value="BPL_LPL_CATALYTIC"/>
    <property type="match status" value="1"/>
</dbReference>
<dbReference type="InterPro" id="IPR050664">
    <property type="entry name" value="Octanoyltrans_LipM/LipL"/>
</dbReference>
<accession>A0ABR9TVW3</accession>
<dbReference type="RefSeq" id="WP_194042116.1">
    <property type="nucleotide sequence ID" value="NZ_JADEXF010000134.1"/>
</dbReference>
<dbReference type="GO" id="GO:0016874">
    <property type="term" value="F:ligase activity"/>
    <property type="evidence" value="ECO:0007669"/>
    <property type="project" value="UniProtKB-KW"/>
</dbReference>
<protein>
    <submittedName>
        <fullName evidence="2">Lipoate--protein ligase family protein</fullName>
    </submittedName>
</protein>
<name>A0ABR9TVW3_9NOSO</name>
<dbReference type="CDD" id="cd16443">
    <property type="entry name" value="LplA"/>
    <property type="match status" value="1"/>
</dbReference>
<keyword evidence="2" id="KW-0436">Ligase</keyword>
<dbReference type="InterPro" id="IPR045864">
    <property type="entry name" value="aa-tRNA-synth_II/BPL/LPL"/>
</dbReference>
<sequence length="256" mass="29094">MRQLATESPSTWRFIPMLQTSGGVQMAIDAWLFNQCEKGQHPPTLRFYTWYPYALSLGHLQKQWPAEWHNLIYQGQPLDLVRRPTGGRAVLHQGNLTYTLITSASTGKSWGTYEKICNFLIQGWQTLGIELNYGSAGRGYIHNPSCFNTATAADLVTTDGSKFIGSAQRKGRNTILQHGSMILSTDKGLFQEIFEQPAPWNTSLCNTHQEDGWIAKIVDTLTETAKQYFDIELVSQPFTDLEWQDILKLRSLYEVR</sequence>
<evidence type="ECO:0000313" key="2">
    <source>
        <dbReference type="EMBL" id="MBE9104493.1"/>
    </source>
</evidence>
<dbReference type="PANTHER" id="PTHR43679:SF2">
    <property type="entry name" value="OCTANOYL-[GCVH]:PROTEIN N-OCTANOYLTRANSFERASE"/>
    <property type="match status" value="1"/>
</dbReference>
<dbReference type="Pfam" id="PF21948">
    <property type="entry name" value="LplA-B_cat"/>
    <property type="match status" value="1"/>
</dbReference>